<keyword evidence="3" id="KW-0949">S-adenosyl-L-methionine</keyword>
<sequence>MTRIVPSVEENVFANNRLSIHLLSSNPLADMGQHFGDEALRSSLHLAEVLGHEEWGHSFSHTKTAFNRHTGYHGNLFEHYEHDHPIGTHRGARFGRGLIAWAAALESRAVVHGYPWKELGDDVVVCDLGSGVGTMSIEMARAYPNLRFVLQDLPERLKQGQHEIWPERSPGAMDRVQWVPVNFFKDPPVSGCDVYFLKNIIHDWSDQIAIDVLSNVRHAMAPHSRVLVQEHILQHPFRVPDSESVTRQAPEPLMANYGVGRIRQFYVDMQLLNVMNSEVRTLAQYNKLAEAAGLEYVKVWDLGETSVMEYRLRQ</sequence>
<dbReference type="PANTHER" id="PTHR43712:SF2">
    <property type="entry name" value="O-METHYLTRANSFERASE CICE"/>
    <property type="match status" value="1"/>
</dbReference>
<dbReference type="SUPFAM" id="SSF53335">
    <property type="entry name" value="S-adenosyl-L-methionine-dependent methyltransferases"/>
    <property type="match status" value="1"/>
</dbReference>
<evidence type="ECO:0000256" key="1">
    <source>
        <dbReference type="ARBA" id="ARBA00022603"/>
    </source>
</evidence>
<evidence type="ECO:0000256" key="3">
    <source>
        <dbReference type="ARBA" id="ARBA00022691"/>
    </source>
</evidence>
<evidence type="ECO:0000259" key="4">
    <source>
        <dbReference type="Pfam" id="PF00891"/>
    </source>
</evidence>
<keyword evidence="2" id="KW-0808">Transferase</keyword>
<keyword evidence="1" id="KW-0489">Methyltransferase</keyword>
<dbReference type="PANTHER" id="PTHR43712">
    <property type="entry name" value="PUTATIVE (AFU_ORTHOLOGUE AFUA_4G14580)-RELATED"/>
    <property type="match status" value="1"/>
</dbReference>
<dbReference type="InterPro" id="IPR016461">
    <property type="entry name" value="COMT-like"/>
</dbReference>
<organism evidence="5 6">
    <name type="scientific">Agrocybe pediades</name>
    <dbReference type="NCBI Taxonomy" id="84607"/>
    <lineage>
        <taxon>Eukaryota</taxon>
        <taxon>Fungi</taxon>
        <taxon>Dikarya</taxon>
        <taxon>Basidiomycota</taxon>
        <taxon>Agaricomycotina</taxon>
        <taxon>Agaricomycetes</taxon>
        <taxon>Agaricomycetidae</taxon>
        <taxon>Agaricales</taxon>
        <taxon>Agaricineae</taxon>
        <taxon>Strophariaceae</taxon>
        <taxon>Agrocybe</taxon>
    </lineage>
</organism>
<evidence type="ECO:0000256" key="2">
    <source>
        <dbReference type="ARBA" id="ARBA00022679"/>
    </source>
</evidence>
<comment type="caution">
    <text evidence="5">The sequence shown here is derived from an EMBL/GenBank/DDBJ whole genome shotgun (WGS) entry which is preliminary data.</text>
</comment>
<name>A0A8H4QT55_9AGAR</name>
<keyword evidence="6" id="KW-1185">Reference proteome</keyword>
<dbReference type="AlphaFoldDB" id="A0A8H4QT55"/>
<evidence type="ECO:0000313" key="5">
    <source>
        <dbReference type="EMBL" id="KAF4615892.1"/>
    </source>
</evidence>
<dbReference type="PROSITE" id="PS51683">
    <property type="entry name" value="SAM_OMT_II"/>
    <property type="match status" value="1"/>
</dbReference>
<gene>
    <name evidence="5" type="ORF">D9613_011402</name>
</gene>
<dbReference type="InterPro" id="IPR001077">
    <property type="entry name" value="COMT_C"/>
</dbReference>
<evidence type="ECO:0000313" key="6">
    <source>
        <dbReference type="Proteomes" id="UP000521872"/>
    </source>
</evidence>
<dbReference type="Gene3D" id="3.40.50.150">
    <property type="entry name" value="Vaccinia Virus protein VP39"/>
    <property type="match status" value="1"/>
</dbReference>
<dbReference type="Pfam" id="PF00891">
    <property type="entry name" value="Methyltransf_2"/>
    <property type="match status" value="1"/>
</dbReference>
<protein>
    <recommendedName>
        <fullName evidence="4">O-methyltransferase C-terminal domain-containing protein</fullName>
    </recommendedName>
</protein>
<feature type="domain" description="O-methyltransferase C-terminal" evidence="4">
    <location>
        <begin position="104"/>
        <end position="293"/>
    </location>
</feature>
<accession>A0A8H4QT55</accession>
<dbReference type="GO" id="GO:0032259">
    <property type="term" value="P:methylation"/>
    <property type="evidence" value="ECO:0007669"/>
    <property type="project" value="UniProtKB-KW"/>
</dbReference>
<dbReference type="InterPro" id="IPR029063">
    <property type="entry name" value="SAM-dependent_MTases_sf"/>
</dbReference>
<proteinExistence type="predicted"/>
<dbReference type="Proteomes" id="UP000521872">
    <property type="component" value="Unassembled WGS sequence"/>
</dbReference>
<dbReference type="EMBL" id="JAACJL010000032">
    <property type="protein sequence ID" value="KAF4615892.1"/>
    <property type="molecule type" value="Genomic_DNA"/>
</dbReference>
<reference evidence="5 6" key="1">
    <citation type="submission" date="2019-12" db="EMBL/GenBank/DDBJ databases">
        <authorList>
            <person name="Floudas D."/>
            <person name="Bentzer J."/>
            <person name="Ahren D."/>
            <person name="Johansson T."/>
            <person name="Persson P."/>
            <person name="Tunlid A."/>
        </authorList>
    </citation>
    <scope>NUCLEOTIDE SEQUENCE [LARGE SCALE GENOMIC DNA]</scope>
    <source>
        <strain evidence="5 6">CBS 102.39</strain>
    </source>
</reference>
<dbReference type="GO" id="GO:0008171">
    <property type="term" value="F:O-methyltransferase activity"/>
    <property type="evidence" value="ECO:0007669"/>
    <property type="project" value="InterPro"/>
</dbReference>